<dbReference type="InterPro" id="IPR050382">
    <property type="entry name" value="MFS_Na/Anion_cotransporter"/>
</dbReference>
<evidence type="ECO:0000259" key="15">
    <source>
        <dbReference type="PROSITE" id="PS50850"/>
    </source>
</evidence>
<evidence type="ECO:0000313" key="16">
    <source>
        <dbReference type="EnsemblMetazoa" id="SCAU005815-PA"/>
    </source>
</evidence>
<feature type="domain" description="Major facilitator superfamily (MFS) profile" evidence="15">
    <location>
        <begin position="20"/>
        <end position="443"/>
    </location>
</feature>
<keyword evidence="4 14" id="KW-0812">Transmembrane</keyword>
<dbReference type="OrthoDB" id="2985014at2759"/>
<feature type="transmembrane region" description="Helical" evidence="14">
    <location>
        <begin position="419"/>
        <end position="438"/>
    </location>
</feature>
<name>A0A1I8P8M8_STOCA</name>
<keyword evidence="7" id="KW-0915">Sodium</keyword>
<evidence type="ECO:0000256" key="11">
    <source>
        <dbReference type="ARBA" id="ARBA00054632"/>
    </source>
</evidence>
<evidence type="ECO:0000256" key="9">
    <source>
        <dbReference type="ARBA" id="ARBA00023136"/>
    </source>
</evidence>
<dbReference type="FunFam" id="1.20.1250.20:FF:000144">
    <property type="entry name" value="Picot, isoform B"/>
    <property type="match status" value="1"/>
</dbReference>
<reference evidence="16" key="1">
    <citation type="submission" date="2020-05" db="UniProtKB">
        <authorList>
            <consortium name="EnsemblMetazoa"/>
        </authorList>
    </citation>
    <scope>IDENTIFICATION</scope>
    <source>
        <strain evidence="16">USDA</strain>
    </source>
</reference>
<evidence type="ECO:0000256" key="7">
    <source>
        <dbReference type="ARBA" id="ARBA00023053"/>
    </source>
</evidence>
<feature type="transmembrane region" description="Helical" evidence="14">
    <location>
        <begin position="350"/>
        <end position="372"/>
    </location>
</feature>
<keyword evidence="17" id="KW-1185">Reference proteome</keyword>
<evidence type="ECO:0000256" key="5">
    <source>
        <dbReference type="ARBA" id="ARBA00022847"/>
    </source>
</evidence>
<dbReference type="FunFam" id="1.20.1250.20:FF:000003">
    <property type="entry name" value="Solute carrier family 17 member 3"/>
    <property type="match status" value="1"/>
</dbReference>
<keyword evidence="8" id="KW-0406">Ion transport</keyword>
<gene>
    <name evidence="16" type="primary">106087755</name>
</gene>
<dbReference type="PANTHER" id="PTHR11662">
    <property type="entry name" value="SOLUTE CARRIER FAMILY 17"/>
    <property type="match status" value="1"/>
</dbReference>
<dbReference type="STRING" id="35570.A0A1I8P8M8"/>
<dbReference type="EnsemblMetazoa" id="SCAU005815-RA">
    <property type="protein sequence ID" value="SCAU005815-PA"/>
    <property type="gene ID" value="SCAU005815"/>
</dbReference>
<evidence type="ECO:0000256" key="10">
    <source>
        <dbReference type="ARBA" id="ARBA00023201"/>
    </source>
</evidence>
<dbReference type="Pfam" id="PF07690">
    <property type="entry name" value="MFS_1"/>
    <property type="match status" value="1"/>
</dbReference>
<dbReference type="InterPro" id="IPR036259">
    <property type="entry name" value="MFS_trans_sf"/>
</dbReference>
<keyword evidence="5" id="KW-0769">Symport</keyword>
<dbReference type="GO" id="GO:0006820">
    <property type="term" value="P:monoatomic anion transport"/>
    <property type="evidence" value="ECO:0007669"/>
    <property type="project" value="TreeGrafter"/>
</dbReference>
<dbReference type="GO" id="GO:0015293">
    <property type="term" value="F:symporter activity"/>
    <property type="evidence" value="ECO:0007669"/>
    <property type="project" value="UniProtKB-KW"/>
</dbReference>
<feature type="transmembrane region" description="Helical" evidence="14">
    <location>
        <begin position="95"/>
        <end position="116"/>
    </location>
</feature>
<evidence type="ECO:0000256" key="3">
    <source>
        <dbReference type="ARBA" id="ARBA00022448"/>
    </source>
</evidence>
<feature type="compositionally biased region" description="Basic and acidic residues" evidence="13">
    <location>
        <begin position="454"/>
        <end position="465"/>
    </location>
</feature>
<evidence type="ECO:0000313" key="17">
    <source>
        <dbReference type="Proteomes" id="UP000095300"/>
    </source>
</evidence>
<dbReference type="InterPro" id="IPR011701">
    <property type="entry name" value="MFS"/>
</dbReference>
<dbReference type="KEGG" id="scac:106087755"/>
<accession>A0A1I8P8M8</accession>
<comment type="function">
    <text evidence="11">May be an inorganic phosphate cotransporter.</text>
</comment>
<feature type="transmembrane region" description="Helical" evidence="14">
    <location>
        <begin position="62"/>
        <end position="83"/>
    </location>
</feature>
<evidence type="ECO:0000256" key="2">
    <source>
        <dbReference type="ARBA" id="ARBA00008586"/>
    </source>
</evidence>
<evidence type="ECO:0000256" key="8">
    <source>
        <dbReference type="ARBA" id="ARBA00023065"/>
    </source>
</evidence>
<proteinExistence type="inferred from homology"/>
<keyword evidence="6 14" id="KW-1133">Transmembrane helix</keyword>
<dbReference type="SUPFAM" id="SSF103473">
    <property type="entry name" value="MFS general substrate transporter"/>
    <property type="match status" value="1"/>
</dbReference>
<keyword evidence="10" id="KW-0739">Sodium transport</keyword>
<evidence type="ECO:0000256" key="12">
    <source>
        <dbReference type="ARBA" id="ARBA00068450"/>
    </source>
</evidence>
<organism evidence="16 17">
    <name type="scientific">Stomoxys calcitrans</name>
    <name type="common">Stable fly</name>
    <name type="synonym">Conops calcitrans</name>
    <dbReference type="NCBI Taxonomy" id="35570"/>
    <lineage>
        <taxon>Eukaryota</taxon>
        <taxon>Metazoa</taxon>
        <taxon>Ecdysozoa</taxon>
        <taxon>Arthropoda</taxon>
        <taxon>Hexapoda</taxon>
        <taxon>Insecta</taxon>
        <taxon>Pterygota</taxon>
        <taxon>Neoptera</taxon>
        <taxon>Endopterygota</taxon>
        <taxon>Diptera</taxon>
        <taxon>Brachycera</taxon>
        <taxon>Muscomorpha</taxon>
        <taxon>Muscoidea</taxon>
        <taxon>Muscidae</taxon>
        <taxon>Stomoxys</taxon>
    </lineage>
</organism>
<dbReference type="Proteomes" id="UP000095300">
    <property type="component" value="Unassembled WGS sequence"/>
</dbReference>
<protein>
    <recommendedName>
        <fullName evidence="12">Putative inorganic phosphate cotransporter</fullName>
    </recommendedName>
</protein>
<dbReference type="AlphaFoldDB" id="A0A1I8P8M8"/>
<keyword evidence="3" id="KW-0813">Transport</keyword>
<comment type="similarity">
    <text evidence="2">Belongs to the major facilitator superfamily. Sodium/anion cotransporter family.</text>
</comment>
<dbReference type="Gene3D" id="1.20.1250.20">
    <property type="entry name" value="MFS general substrate transporter like domains"/>
    <property type="match status" value="2"/>
</dbReference>
<feature type="transmembrane region" description="Helical" evidence="14">
    <location>
        <begin position="285"/>
        <end position="305"/>
    </location>
</feature>
<dbReference type="PANTHER" id="PTHR11662:SF280">
    <property type="entry name" value="FI21844P1-RELATED"/>
    <property type="match status" value="1"/>
</dbReference>
<sequence>MTAVEEKGPTFGMRHMQTLLLFLNIVVVYISRLNIGVAVVAMTNAETTNPDFPEFDWSEKQISYILSSFYWGYVFTQFPGGALSKRFGAKITMGLATFFSAILSAVTPVSVTWGGWKAFCVIRGLQGLFQGMLFPCIHEHLAKWSPLQERNRLGALSHTGIECGTVLALGITGLIAGGPMGWPGISYVSAALCFAWCLLWFVFAANNATESRFIKEAEKSYIESSLEHADDFHKKKIPIPWKAIWLSVPFNALLLARCAEGWGLATLQAQIPSYLNGVLDMEIKSNALFSALPFLAMWVMSYVYLISADILQRRKILTLSAIRKTMNSFAFWIPAVGLVAIGFLDSDSKTWAIILMTLSVGVNSGATIGSSLNSIDLSPNHAGILMGIVNTIANFMPLFSPLVVGVIVTDSSNRTQWQIVFAISAVVFFVGNLVYIIWGTAVSQPWDAEDYLMPKDAESSSKENDNTQSASGYTNKAVEIADNSEDGVKEN</sequence>
<dbReference type="VEuPathDB" id="VectorBase:SCAU005815"/>
<feature type="region of interest" description="Disordered" evidence="13">
    <location>
        <begin position="454"/>
        <end position="491"/>
    </location>
</feature>
<feature type="transmembrane region" description="Helical" evidence="14">
    <location>
        <begin position="184"/>
        <end position="205"/>
    </location>
</feature>
<evidence type="ECO:0000256" key="14">
    <source>
        <dbReference type="SAM" id="Phobius"/>
    </source>
</evidence>
<dbReference type="PROSITE" id="PS50850">
    <property type="entry name" value="MFS"/>
    <property type="match status" value="1"/>
</dbReference>
<dbReference type="CDD" id="cd17318">
    <property type="entry name" value="MFS_SLC17"/>
    <property type="match status" value="1"/>
</dbReference>
<comment type="subcellular location">
    <subcellularLocation>
        <location evidence="1">Membrane</location>
        <topology evidence="1">Multi-pass membrane protein</topology>
    </subcellularLocation>
</comment>
<dbReference type="InterPro" id="IPR020846">
    <property type="entry name" value="MFS_dom"/>
</dbReference>
<feature type="transmembrane region" description="Helical" evidence="14">
    <location>
        <begin position="21"/>
        <end position="42"/>
    </location>
</feature>
<dbReference type="GO" id="GO:0016020">
    <property type="term" value="C:membrane"/>
    <property type="evidence" value="ECO:0007669"/>
    <property type="project" value="UniProtKB-SubCell"/>
</dbReference>
<feature type="transmembrane region" description="Helical" evidence="14">
    <location>
        <begin position="384"/>
        <end position="407"/>
    </location>
</feature>
<keyword evidence="9 14" id="KW-0472">Membrane</keyword>
<evidence type="ECO:0000256" key="6">
    <source>
        <dbReference type="ARBA" id="ARBA00022989"/>
    </source>
</evidence>
<dbReference type="GO" id="GO:0006814">
    <property type="term" value="P:sodium ion transport"/>
    <property type="evidence" value="ECO:0007669"/>
    <property type="project" value="UniProtKB-KW"/>
</dbReference>
<evidence type="ECO:0000256" key="13">
    <source>
        <dbReference type="SAM" id="MobiDB-lite"/>
    </source>
</evidence>
<evidence type="ECO:0000256" key="4">
    <source>
        <dbReference type="ARBA" id="ARBA00022692"/>
    </source>
</evidence>
<evidence type="ECO:0000256" key="1">
    <source>
        <dbReference type="ARBA" id="ARBA00004141"/>
    </source>
</evidence>
<feature type="transmembrane region" description="Helical" evidence="14">
    <location>
        <begin position="326"/>
        <end position="344"/>
    </location>
</feature>